<organism evidence="6">
    <name type="scientific">Desulfobacca acetoxidans</name>
    <dbReference type="NCBI Taxonomy" id="60893"/>
    <lineage>
        <taxon>Bacteria</taxon>
        <taxon>Pseudomonadati</taxon>
        <taxon>Thermodesulfobacteriota</taxon>
        <taxon>Desulfobaccia</taxon>
        <taxon>Desulfobaccales</taxon>
        <taxon>Desulfobaccaceae</taxon>
        <taxon>Desulfobacca</taxon>
    </lineage>
</organism>
<dbReference type="GO" id="GO:0046872">
    <property type="term" value="F:metal ion binding"/>
    <property type="evidence" value="ECO:0007669"/>
    <property type="project" value="UniProtKB-KW"/>
</dbReference>
<dbReference type="SUPFAM" id="SSF102114">
    <property type="entry name" value="Radical SAM enzymes"/>
    <property type="match status" value="1"/>
</dbReference>
<dbReference type="Pfam" id="PF04055">
    <property type="entry name" value="Radical_SAM"/>
    <property type="match status" value="1"/>
</dbReference>
<dbReference type="GO" id="GO:0003824">
    <property type="term" value="F:catalytic activity"/>
    <property type="evidence" value="ECO:0007669"/>
    <property type="project" value="InterPro"/>
</dbReference>
<dbReference type="SFLD" id="SFLDG01084">
    <property type="entry name" value="Uncharacterised_Radical_SAM_Su"/>
    <property type="match status" value="1"/>
</dbReference>
<evidence type="ECO:0000256" key="4">
    <source>
        <dbReference type="SAM" id="MobiDB-lite"/>
    </source>
</evidence>
<accession>A0A7C5EPL2</accession>
<protein>
    <submittedName>
        <fullName evidence="6">Radical SAM protein</fullName>
    </submittedName>
</protein>
<comment type="caution">
    <text evidence="6">The sequence shown here is derived from an EMBL/GenBank/DDBJ whole genome shotgun (WGS) entry which is preliminary data.</text>
</comment>
<evidence type="ECO:0000256" key="1">
    <source>
        <dbReference type="ARBA" id="ARBA00022723"/>
    </source>
</evidence>
<proteinExistence type="predicted"/>
<feature type="domain" description="Elp3/MiaA/NifB-like radical SAM core" evidence="5">
    <location>
        <begin position="22"/>
        <end position="239"/>
    </location>
</feature>
<evidence type="ECO:0000256" key="2">
    <source>
        <dbReference type="ARBA" id="ARBA00023004"/>
    </source>
</evidence>
<sequence length="279" mass="32012">MKTKVSEITVKTALVRSGIPGVQFVINPYLGCSHGCRYCYAGFMRKYSRHNRASPWGSFVEVKINLPELLKAEVQRRRFPGRVLLASVCDPYQPVEARYRLTRRCLEILVEHGWQVEILTRSPLVVRDLELLKEALGVRVGFSITTDNEGVRRTLEPQAPPLAARLAALRQLHDAGIYTWVFVAPILPMQPERLVKAVAPLIHDLKVDPLNYREKIQEVFRQKGWEYFLSEEYATRTAARLLGEWQGFGREPAGGPKVPSPQKQHQESPWWSWDSEREP</sequence>
<dbReference type="InterPro" id="IPR040086">
    <property type="entry name" value="MJ0683-like"/>
</dbReference>
<dbReference type="InterPro" id="IPR006638">
    <property type="entry name" value="Elp3/MiaA/NifB-like_rSAM"/>
</dbReference>
<gene>
    <name evidence="6" type="ORF">ENW48_05125</name>
</gene>
<evidence type="ECO:0000313" key="6">
    <source>
        <dbReference type="EMBL" id="HGZ11578.1"/>
    </source>
</evidence>
<dbReference type="InterPro" id="IPR058240">
    <property type="entry name" value="rSAM_sf"/>
</dbReference>
<keyword evidence="1" id="KW-0479">Metal-binding</keyword>
<keyword evidence="2" id="KW-0408">Iron</keyword>
<evidence type="ECO:0000259" key="5">
    <source>
        <dbReference type="SMART" id="SM00729"/>
    </source>
</evidence>
<dbReference type="PANTHER" id="PTHR43432">
    <property type="entry name" value="SLR0285 PROTEIN"/>
    <property type="match status" value="1"/>
</dbReference>
<dbReference type="Gene3D" id="3.80.30.30">
    <property type="match status" value="1"/>
</dbReference>
<dbReference type="GO" id="GO:0051536">
    <property type="term" value="F:iron-sulfur cluster binding"/>
    <property type="evidence" value="ECO:0007669"/>
    <property type="project" value="UniProtKB-KW"/>
</dbReference>
<dbReference type="EMBL" id="DTKJ01000039">
    <property type="protein sequence ID" value="HGZ11578.1"/>
    <property type="molecule type" value="Genomic_DNA"/>
</dbReference>
<dbReference type="SFLD" id="SFLDS00029">
    <property type="entry name" value="Radical_SAM"/>
    <property type="match status" value="1"/>
</dbReference>
<reference evidence="6" key="1">
    <citation type="journal article" date="2020" name="mSystems">
        <title>Genome- and Community-Level Interaction Insights into Carbon Utilization and Element Cycling Functions of Hydrothermarchaeota in Hydrothermal Sediment.</title>
        <authorList>
            <person name="Zhou Z."/>
            <person name="Liu Y."/>
            <person name="Xu W."/>
            <person name="Pan J."/>
            <person name="Luo Z.H."/>
            <person name="Li M."/>
        </authorList>
    </citation>
    <scope>NUCLEOTIDE SEQUENCE [LARGE SCALE GENOMIC DNA]</scope>
    <source>
        <strain evidence="6">SpSt-853</strain>
    </source>
</reference>
<dbReference type="SMART" id="SM00729">
    <property type="entry name" value="Elp3"/>
    <property type="match status" value="1"/>
</dbReference>
<dbReference type="CDD" id="cd01335">
    <property type="entry name" value="Radical_SAM"/>
    <property type="match status" value="1"/>
</dbReference>
<name>A0A7C5EPL2_9BACT</name>
<keyword evidence="3" id="KW-0411">Iron-sulfur</keyword>
<feature type="region of interest" description="Disordered" evidence="4">
    <location>
        <begin position="247"/>
        <end position="279"/>
    </location>
</feature>
<dbReference type="AlphaFoldDB" id="A0A7C5EPL2"/>
<dbReference type="InterPro" id="IPR007197">
    <property type="entry name" value="rSAM"/>
</dbReference>
<dbReference type="PANTHER" id="PTHR43432:SF3">
    <property type="entry name" value="SLR0285 PROTEIN"/>
    <property type="match status" value="1"/>
</dbReference>
<evidence type="ECO:0000256" key="3">
    <source>
        <dbReference type="ARBA" id="ARBA00023014"/>
    </source>
</evidence>